<feature type="transmembrane region" description="Helical" evidence="7">
    <location>
        <begin position="14"/>
        <end position="32"/>
    </location>
</feature>
<feature type="transmembrane region" description="Helical" evidence="7">
    <location>
        <begin position="52"/>
        <end position="73"/>
    </location>
</feature>
<dbReference type="OrthoDB" id="871140at2"/>
<dbReference type="PANTHER" id="PTHR30589:SF0">
    <property type="entry name" value="PHOSPHATIDYLGLYCEROL--PROLIPOPROTEIN DIACYLGLYCERYL TRANSFERASE"/>
    <property type="match status" value="1"/>
</dbReference>
<dbReference type="GO" id="GO:0008961">
    <property type="term" value="F:phosphatidylglycerol-prolipoprotein diacylglyceryl transferase activity"/>
    <property type="evidence" value="ECO:0007669"/>
    <property type="project" value="InterPro"/>
</dbReference>
<keyword evidence="2" id="KW-1003">Cell membrane</keyword>
<evidence type="ECO:0000313" key="8">
    <source>
        <dbReference type="EMBL" id="EFG31420.2"/>
    </source>
</evidence>
<comment type="similarity">
    <text evidence="1">Belongs to the Lgt family.</text>
</comment>
<keyword evidence="5 7" id="KW-1133">Transmembrane helix</keyword>
<evidence type="ECO:0000313" key="9">
    <source>
        <dbReference type="Proteomes" id="UP000017813"/>
    </source>
</evidence>
<organism evidence="8 9">
    <name type="scientific">Simonsiella muelleri ATCC 29453</name>
    <dbReference type="NCBI Taxonomy" id="641147"/>
    <lineage>
        <taxon>Bacteria</taxon>
        <taxon>Pseudomonadati</taxon>
        <taxon>Pseudomonadota</taxon>
        <taxon>Betaproteobacteria</taxon>
        <taxon>Neisseriales</taxon>
        <taxon>Neisseriaceae</taxon>
        <taxon>Simonsiella</taxon>
    </lineage>
</organism>
<dbReference type="GO" id="GO:0042158">
    <property type="term" value="P:lipoprotein biosynthetic process"/>
    <property type="evidence" value="ECO:0007669"/>
    <property type="project" value="InterPro"/>
</dbReference>
<reference evidence="8 9" key="1">
    <citation type="submission" date="2010-03" db="EMBL/GenBank/DDBJ databases">
        <authorList>
            <consortium name="The Broad Institute Genome Sequencing Platform"/>
            <person name="Ward D."/>
            <person name="Earl A."/>
            <person name="Feldgarden M."/>
            <person name="Gevers D."/>
            <person name="Young S."/>
            <person name="Zeng Q."/>
            <person name="Koehrsen M."/>
            <person name="Alvarado L."/>
            <person name="Berlin A.M."/>
            <person name="Borenstein D."/>
            <person name="Chapman S.B."/>
            <person name="Chen Z."/>
            <person name="Engels R."/>
            <person name="Freedman E."/>
            <person name="Gellesch M."/>
            <person name="Goldberg J."/>
            <person name="Griggs A."/>
            <person name="Gujja S."/>
            <person name="Heilman E.R."/>
            <person name="Heiman D.I."/>
            <person name="Hepburn T.A."/>
            <person name="Howarth C."/>
            <person name="Jen D."/>
            <person name="Larson L."/>
            <person name="Mehta T."/>
            <person name="Park D."/>
            <person name="Pearson M."/>
            <person name="Richards J."/>
            <person name="Roberts A."/>
            <person name="Saif S."/>
            <person name="Shea T.D."/>
            <person name="Shenoy N."/>
            <person name="Sisk P."/>
            <person name="Stolte C."/>
            <person name="Sykes S.N."/>
            <person name="Walk T."/>
            <person name="White J."/>
            <person name="Yandava C."/>
            <person name="Izard J."/>
            <person name="Baranova O.V."/>
            <person name="Blanton J.M."/>
            <person name="Tanner A.C."/>
            <person name="Dewhirst F."/>
            <person name="Haas B."/>
            <person name="Nusbaum C."/>
            <person name="Birren B."/>
        </authorList>
    </citation>
    <scope>NUCLEOTIDE SEQUENCE [LARGE SCALE GENOMIC DNA]</scope>
    <source>
        <strain evidence="8 9">ATCC 29453</strain>
    </source>
</reference>
<evidence type="ECO:0000256" key="2">
    <source>
        <dbReference type="ARBA" id="ARBA00022475"/>
    </source>
</evidence>
<accession>V9H942</accession>
<dbReference type="PANTHER" id="PTHR30589">
    <property type="entry name" value="PROLIPOPROTEIN DIACYLGLYCERYL TRANSFERASE"/>
    <property type="match status" value="1"/>
</dbReference>
<dbReference type="Pfam" id="PF01790">
    <property type="entry name" value="LGT"/>
    <property type="match status" value="1"/>
</dbReference>
<evidence type="ECO:0000256" key="3">
    <source>
        <dbReference type="ARBA" id="ARBA00022679"/>
    </source>
</evidence>
<sequence>MLESLVFHDQTKAYLFHAMTEWLALSGGFMLYNHLRKHNGRPSMLANKSGIWVLIFCLLGAGTGNKLVSILQFPELWGLAQTNPQQFWLAVISGQSVVGGLLGGWIGVEIGKKIAGIRSRTGDDFVAPILLGLVIGRTGCFAAGLHDGTYGMHTDLPWGVDFGDGARHPTQLYEWLMALIALILLPKWRQFFTHEQGLTFRVLMFGYLLWRLLIDGLKPAPAGWWFGWSGIQWVCIFGLIIIAATYRKTVE</sequence>
<evidence type="ECO:0000256" key="1">
    <source>
        <dbReference type="ARBA" id="ARBA00007150"/>
    </source>
</evidence>
<feature type="transmembrane region" description="Helical" evidence="7">
    <location>
        <begin position="85"/>
        <end position="105"/>
    </location>
</feature>
<dbReference type="RefSeq" id="WP_002641476.1">
    <property type="nucleotide sequence ID" value="NZ_CP019448.1"/>
</dbReference>
<dbReference type="HOGENOM" id="CLU_013386_1_2_4"/>
<dbReference type="eggNOG" id="COG0682">
    <property type="taxonomic scope" value="Bacteria"/>
</dbReference>
<dbReference type="Proteomes" id="UP000017813">
    <property type="component" value="Unassembled WGS sequence"/>
</dbReference>
<dbReference type="KEGG" id="smur:BWP33_09815"/>
<protein>
    <recommendedName>
        <fullName evidence="10">Prolipoprotein diacylglyceryl transferase</fullName>
    </recommendedName>
</protein>
<dbReference type="AlphaFoldDB" id="V9H942"/>
<name>V9H942_9NEIS</name>
<feature type="transmembrane region" description="Helical" evidence="7">
    <location>
        <begin position="226"/>
        <end position="246"/>
    </location>
</feature>
<reference evidence="8 9" key="2">
    <citation type="submission" date="2011-10" db="EMBL/GenBank/DDBJ databases">
        <title>The Genome Sequence of Simonsiella muelleri ATCC 29453.</title>
        <authorList>
            <consortium name="The Broad Institute Genome Sequencing Platform"/>
            <consortium name="The Broad Institute Genome Sequencing Center for Infectious Disease"/>
            <person name="Earl A."/>
            <person name="Ward D."/>
            <person name="Feldgarden M."/>
            <person name="Gevers D."/>
            <person name="Izard J."/>
            <person name="Baranova O.V."/>
            <person name="Blanton J.M."/>
            <person name="Tanner A.C."/>
            <person name="Dewhirst F."/>
            <person name="Young S.K."/>
            <person name="Zeng Q."/>
            <person name="Gargeya S."/>
            <person name="Fitzgerald M."/>
            <person name="Haas B."/>
            <person name="Abouelleil A."/>
            <person name="Alvarado L."/>
            <person name="Arachchi H.M."/>
            <person name="Berlin A."/>
            <person name="Brown A."/>
            <person name="Chapman S.B."/>
            <person name="Chen Z."/>
            <person name="Dunbar C."/>
            <person name="Freedman E."/>
            <person name="Gearin G."/>
            <person name="Goldberg J."/>
            <person name="Griggs A."/>
            <person name="Gujja S."/>
            <person name="Heiman D."/>
            <person name="Howarth C."/>
            <person name="Larson L."/>
            <person name="Lui A."/>
            <person name="MacDonald P.J.P."/>
            <person name="Montmayeur A."/>
            <person name="Murphy C."/>
            <person name="Neiman D."/>
            <person name="Pearson M."/>
            <person name="Priest M."/>
            <person name="Roberts A."/>
            <person name="Saif S."/>
            <person name="Shea T."/>
            <person name="Shenoy N."/>
            <person name="Sisk P."/>
            <person name="Stolte C."/>
            <person name="Sykes S."/>
            <person name="Wortman J."/>
            <person name="Nusbaum C."/>
            <person name="Birren B."/>
        </authorList>
    </citation>
    <scope>NUCLEOTIDE SEQUENCE [LARGE SCALE GENOMIC DNA]</scope>
    <source>
        <strain evidence="8 9">ATCC 29453</strain>
    </source>
</reference>
<dbReference type="STRING" id="641147.HMPREF9021_00690"/>
<keyword evidence="3" id="KW-0808">Transferase</keyword>
<evidence type="ECO:0000256" key="6">
    <source>
        <dbReference type="ARBA" id="ARBA00023136"/>
    </source>
</evidence>
<keyword evidence="6 7" id="KW-0472">Membrane</keyword>
<proteinExistence type="inferred from homology"/>
<keyword evidence="4 7" id="KW-0812">Transmembrane</keyword>
<keyword evidence="9" id="KW-1185">Reference proteome</keyword>
<evidence type="ECO:0000256" key="4">
    <source>
        <dbReference type="ARBA" id="ARBA00022692"/>
    </source>
</evidence>
<dbReference type="InterPro" id="IPR001640">
    <property type="entry name" value="Lgt"/>
</dbReference>
<feature type="transmembrane region" description="Helical" evidence="7">
    <location>
        <begin position="198"/>
        <end position="214"/>
    </location>
</feature>
<evidence type="ECO:0000256" key="7">
    <source>
        <dbReference type="SAM" id="Phobius"/>
    </source>
</evidence>
<evidence type="ECO:0008006" key="10">
    <source>
        <dbReference type="Google" id="ProtNLM"/>
    </source>
</evidence>
<comment type="caution">
    <text evidence="8">The sequence shown here is derived from an EMBL/GenBank/DDBJ whole genome shotgun (WGS) entry which is preliminary data.</text>
</comment>
<dbReference type="EMBL" id="ADCY02000011">
    <property type="protein sequence ID" value="EFG31420.2"/>
    <property type="molecule type" value="Genomic_DNA"/>
</dbReference>
<dbReference type="GO" id="GO:0005886">
    <property type="term" value="C:plasma membrane"/>
    <property type="evidence" value="ECO:0007669"/>
    <property type="project" value="InterPro"/>
</dbReference>
<evidence type="ECO:0000256" key="5">
    <source>
        <dbReference type="ARBA" id="ARBA00022989"/>
    </source>
</evidence>
<gene>
    <name evidence="8" type="ORF">HMPREF9021_00690</name>
</gene>